<evidence type="ECO:0000313" key="5">
    <source>
        <dbReference type="EMBL" id="AEN90998.1"/>
    </source>
</evidence>
<dbReference type="InterPro" id="IPR050879">
    <property type="entry name" value="Acyltransferase_3"/>
</dbReference>
<evidence type="ECO:0000313" key="6">
    <source>
        <dbReference type="Proteomes" id="UP000001283"/>
    </source>
</evidence>
<reference evidence="5 6" key="1">
    <citation type="journal article" date="2011" name="J. Bacteriol.">
        <title>Complete genome sequence of the industrial strain Bacillus megaterium WSH-002.</title>
        <authorList>
            <person name="Liu L."/>
            <person name="Li Y."/>
            <person name="Zhang J."/>
            <person name="Zou W."/>
            <person name="Zhou Z."/>
            <person name="Liu J."/>
            <person name="Li X."/>
            <person name="Wang L."/>
            <person name="Chen J."/>
        </authorList>
    </citation>
    <scope>NUCLEOTIDE SEQUENCE [LARGE SCALE GENOMIC DNA]</scope>
    <source>
        <strain evidence="5 6">WSH-002</strain>
    </source>
</reference>
<dbReference type="GO" id="GO:0016747">
    <property type="term" value="F:acyltransferase activity, transferring groups other than amino-acyl groups"/>
    <property type="evidence" value="ECO:0007669"/>
    <property type="project" value="InterPro"/>
</dbReference>
<accession>A0A8D4BLK8</accession>
<dbReference type="InterPro" id="IPR002656">
    <property type="entry name" value="Acyl_transf_3_dom"/>
</dbReference>
<dbReference type="PANTHER" id="PTHR23028">
    <property type="entry name" value="ACETYLTRANSFERASE"/>
    <property type="match status" value="1"/>
</dbReference>
<feature type="transmembrane region" description="Helical" evidence="3">
    <location>
        <begin position="151"/>
        <end position="168"/>
    </location>
</feature>
<dbReference type="Proteomes" id="UP000001283">
    <property type="component" value="Chromosome"/>
</dbReference>
<dbReference type="GO" id="GO:0009103">
    <property type="term" value="P:lipopolysaccharide biosynthetic process"/>
    <property type="evidence" value="ECO:0007669"/>
    <property type="project" value="TreeGrafter"/>
</dbReference>
<keyword evidence="5" id="KW-0012">Acyltransferase</keyword>
<feature type="domain" description="Acyltransferase 3" evidence="4">
    <location>
        <begin position="16"/>
        <end position="325"/>
    </location>
</feature>
<dbReference type="KEGG" id="bmh:BMWSH_4118"/>
<dbReference type="PANTHER" id="PTHR23028:SF53">
    <property type="entry name" value="ACYL_TRANSF_3 DOMAIN-CONTAINING PROTEIN"/>
    <property type="match status" value="1"/>
</dbReference>
<organism evidence="5 6">
    <name type="scientific">Priestia megaterium (strain WSH-002)</name>
    <name type="common">Bacillus megaterium</name>
    <dbReference type="NCBI Taxonomy" id="1006007"/>
    <lineage>
        <taxon>Bacteria</taxon>
        <taxon>Bacillati</taxon>
        <taxon>Bacillota</taxon>
        <taxon>Bacilli</taxon>
        <taxon>Bacillales</taxon>
        <taxon>Bacillaceae</taxon>
        <taxon>Priestia</taxon>
    </lineage>
</organism>
<dbReference type="AlphaFoldDB" id="A0A8D4BLK8"/>
<evidence type="ECO:0000256" key="2">
    <source>
        <dbReference type="ARBA" id="ARBA00007400"/>
    </source>
</evidence>
<feature type="transmembrane region" description="Helical" evidence="3">
    <location>
        <begin position="122"/>
        <end position="144"/>
    </location>
</feature>
<keyword evidence="3" id="KW-0812">Transmembrane</keyword>
<feature type="transmembrane region" description="Helical" evidence="3">
    <location>
        <begin position="217"/>
        <end position="236"/>
    </location>
</feature>
<feature type="transmembrane region" description="Helical" evidence="3">
    <location>
        <begin position="20"/>
        <end position="40"/>
    </location>
</feature>
<evidence type="ECO:0000259" key="4">
    <source>
        <dbReference type="Pfam" id="PF01757"/>
    </source>
</evidence>
<dbReference type="GO" id="GO:0016020">
    <property type="term" value="C:membrane"/>
    <property type="evidence" value="ECO:0007669"/>
    <property type="project" value="TreeGrafter"/>
</dbReference>
<gene>
    <name evidence="5" type="ORF">BMWSH_4118</name>
</gene>
<dbReference type="EMBL" id="CP003017">
    <property type="protein sequence ID" value="AEN90998.1"/>
    <property type="molecule type" value="Genomic_DNA"/>
</dbReference>
<proteinExistence type="inferred from homology"/>
<evidence type="ECO:0000256" key="3">
    <source>
        <dbReference type="SAM" id="Phobius"/>
    </source>
</evidence>
<keyword evidence="3" id="KW-1133">Transmembrane helix</keyword>
<sequence>MWMITPVLPLVFSYSPFRIFVYGHAAVILFFILSGFVLSLPFLNNKQGSYYGYILKRFFRIYIPYIVSLAIAITLSVSLHRDGINSLSDWFNQFWSKGLDIDIIKEHILLITNIHTDAYNTVVWSLIHEMRISIIFPIIMFAVIRYKWSTNLLLCLLLSSIGAMNDVFDFEVRNGHYTSIFDTVHYTSFFITGALLAKYKENLARAYHKLNKIHKWALLTTAMIFYSYSRIVEVVIHQPFNHIITEYGIAFGSIIVVIMALSSNAFTNFLMRKPIIFIGKISYSLYLYHFVILLSSINLFYGKLPIVLIYVLSFITTIVVSVLGYYFIEDPSAKLGRKVSQKINLYQLKNKTSVKKGA</sequence>
<protein>
    <submittedName>
        <fullName evidence="5">Acyltransferase family protein</fullName>
    </submittedName>
</protein>
<feature type="transmembrane region" description="Helical" evidence="3">
    <location>
        <begin position="248"/>
        <end position="271"/>
    </location>
</feature>
<evidence type="ECO:0000256" key="1">
    <source>
        <dbReference type="ARBA" id="ARBA00004370"/>
    </source>
</evidence>
<comment type="subcellular location">
    <subcellularLocation>
        <location evidence="1">Membrane</location>
    </subcellularLocation>
</comment>
<name>A0A8D4BLK8_PRIMW</name>
<feature type="transmembrane region" description="Helical" evidence="3">
    <location>
        <begin position="61"/>
        <end position="80"/>
    </location>
</feature>
<feature type="transmembrane region" description="Helical" evidence="3">
    <location>
        <begin position="283"/>
        <end position="301"/>
    </location>
</feature>
<dbReference type="Pfam" id="PF01757">
    <property type="entry name" value="Acyl_transf_3"/>
    <property type="match status" value="1"/>
</dbReference>
<feature type="transmembrane region" description="Helical" evidence="3">
    <location>
        <begin position="307"/>
        <end position="328"/>
    </location>
</feature>
<feature type="transmembrane region" description="Helical" evidence="3">
    <location>
        <begin position="180"/>
        <end position="197"/>
    </location>
</feature>
<keyword evidence="3" id="KW-0472">Membrane</keyword>
<keyword evidence="5" id="KW-0808">Transferase</keyword>
<comment type="similarity">
    <text evidence="2">Belongs to the acyltransferase 3 family.</text>
</comment>